<evidence type="ECO:0000313" key="2">
    <source>
        <dbReference type="EMBL" id="ETO71571.1"/>
    </source>
</evidence>
<protein>
    <submittedName>
        <fullName evidence="2">Uncharacterized protein</fullName>
    </submittedName>
</protein>
<evidence type="ECO:0000313" key="3">
    <source>
        <dbReference type="Proteomes" id="UP000028582"/>
    </source>
</evidence>
<evidence type="ECO:0000256" key="1">
    <source>
        <dbReference type="SAM" id="MobiDB-lite"/>
    </source>
</evidence>
<dbReference type="EMBL" id="ANJA01002178">
    <property type="protein sequence ID" value="ETO71571.1"/>
    <property type="molecule type" value="Genomic_DNA"/>
</dbReference>
<dbReference type="AlphaFoldDB" id="A0A080ZY60"/>
<organism evidence="2 3">
    <name type="scientific">Phytophthora nicotianae P1976</name>
    <dbReference type="NCBI Taxonomy" id="1317066"/>
    <lineage>
        <taxon>Eukaryota</taxon>
        <taxon>Sar</taxon>
        <taxon>Stramenopiles</taxon>
        <taxon>Oomycota</taxon>
        <taxon>Peronosporomycetes</taxon>
        <taxon>Peronosporales</taxon>
        <taxon>Peronosporaceae</taxon>
        <taxon>Phytophthora</taxon>
    </lineage>
</organism>
<reference evidence="2 3" key="1">
    <citation type="submission" date="2013-11" db="EMBL/GenBank/DDBJ databases">
        <title>The Genome Sequence of Phytophthora parasitica P1976.</title>
        <authorList>
            <consortium name="The Broad Institute Genomics Platform"/>
            <person name="Russ C."/>
            <person name="Tyler B."/>
            <person name="Panabieres F."/>
            <person name="Shan W."/>
            <person name="Tripathy S."/>
            <person name="Grunwald N."/>
            <person name="Machado M."/>
            <person name="Johnson C.S."/>
            <person name="Walker B."/>
            <person name="Young S."/>
            <person name="Zeng Q."/>
            <person name="Gargeya S."/>
            <person name="Fitzgerald M."/>
            <person name="Haas B."/>
            <person name="Abouelleil A."/>
            <person name="Allen A.W."/>
            <person name="Alvarado L."/>
            <person name="Arachchi H.M."/>
            <person name="Berlin A.M."/>
            <person name="Chapman S.B."/>
            <person name="Gainer-Dewar J."/>
            <person name="Goldberg J."/>
            <person name="Griggs A."/>
            <person name="Gujja S."/>
            <person name="Hansen M."/>
            <person name="Howarth C."/>
            <person name="Imamovic A."/>
            <person name="Ireland A."/>
            <person name="Larimer J."/>
            <person name="McCowan C."/>
            <person name="Murphy C."/>
            <person name="Pearson M."/>
            <person name="Poon T.W."/>
            <person name="Priest M."/>
            <person name="Roberts A."/>
            <person name="Saif S."/>
            <person name="Shea T."/>
            <person name="Sisk P."/>
            <person name="Sykes S."/>
            <person name="Wortman J."/>
            <person name="Nusbaum C."/>
            <person name="Birren B."/>
        </authorList>
    </citation>
    <scope>NUCLEOTIDE SEQUENCE [LARGE SCALE GENOMIC DNA]</scope>
    <source>
        <strain evidence="2 3">P1976</strain>
    </source>
</reference>
<sequence length="48" mass="5337">MASGDATSDRQDDGHNLQQCSYPDEKDMFGRYHSASRLSQDEVGIGEM</sequence>
<gene>
    <name evidence="2" type="ORF">F444_12106</name>
</gene>
<proteinExistence type="predicted"/>
<accession>A0A080ZY60</accession>
<dbReference type="Proteomes" id="UP000028582">
    <property type="component" value="Unassembled WGS sequence"/>
</dbReference>
<comment type="caution">
    <text evidence="2">The sequence shown here is derived from an EMBL/GenBank/DDBJ whole genome shotgun (WGS) entry which is preliminary data.</text>
</comment>
<name>A0A080ZY60_PHYNI</name>
<feature type="region of interest" description="Disordered" evidence="1">
    <location>
        <begin position="1"/>
        <end position="27"/>
    </location>
</feature>